<dbReference type="Gene3D" id="3.40.50.150">
    <property type="entry name" value="Vaccinia Virus protein VP39"/>
    <property type="match status" value="1"/>
</dbReference>
<keyword evidence="3 7" id="KW-0489">Methyltransferase</keyword>
<dbReference type="HAMAP" id="MF_01057">
    <property type="entry name" value="tRNA_methyltr_TrmB"/>
    <property type="match status" value="1"/>
</dbReference>
<keyword evidence="6 7" id="KW-0819">tRNA processing</keyword>
<dbReference type="eggNOG" id="COG0220">
    <property type="taxonomic scope" value="Bacteria"/>
</dbReference>
<keyword evidence="4 7" id="KW-0808">Transferase</keyword>
<evidence type="ECO:0000256" key="2">
    <source>
        <dbReference type="ARBA" id="ARBA00003015"/>
    </source>
</evidence>
<dbReference type="EMBL" id="JGVK01000033">
    <property type="protein sequence ID" value="KEY90860.1"/>
    <property type="molecule type" value="Genomic_DNA"/>
</dbReference>
<sequence>MKQKFRLGLEWKKVIVNQYSKDGTSLRKIRSFVRREGRLTKAQKNAIEECWPRMGIDYQQENLDWKKIFGNENPVILEIGFGMGASLVEMAKKSPEKNFVGIEVYTPGVGACLALARNSNITNLYVIYHDALEVFEHMVPDDSLNKLQLFFPDPWFKVRHHKRRIIKVEFVEIFRTKLQIGIGTFHVVTDWKNYAENIVKVMNFVSGFENVSEHRDYIPRPDDRPITKFEARAYCLGQEIWDMKYRRTA</sequence>
<evidence type="ECO:0000256" key="6">
    <source>
        <dbReference type="ARBA" id="ARBA00022694"/>
    </source>
</evidence>
<dbReference type="GO" id="GO:0008176">
    <property type="term" value="F:tRNA (guanine(46)-N7)-methyltransferase activity"/>
    <property type="evidence" value="ECO:0007669"/>
    <property type="project" value="UniProtKB-UniRule"/>
</dbReference>
<comment type="function">
    <text evidence="2 7">Catalyzes the formation of N(7)-methylguanine at position 46 (m7G46) in tRNA.</text>
</comment>
<feature type="binding site" evidence="7">
    <location>
        <position position="190"/>
    </location>
    <ligand>
        <name>substrate</name>
    </ligand>
</feature>
<evidence type="ECO:0000256" key="4">
    <source>
        <dbReference type="ARBA" id="ARBA00022679"/>
    </source>
</evidence>
<evidence type="ECO:0000313" key="8">
    <source>
        <dbReference type="EMBL" id="KEY90860.1"/>
    </source>
</evidence>
<protein>
    <recommendedName>
        <fullName evidence="7">tRNA (guanine-N(7)-)-methyltransferase</fullName>
        <ecNumber evidence="7">2.1.1.33</ecNumber>
    </recommendedName>
    <alternativeName>
        <fullName evidence="7">tRNA (guanine(46)-N(7))-methyltransferase</fullName>
    </alternativeName>
    <alternativeName>
        <fullName evidence="7">tRNA(m7G46)-methyltransferase</fullName>
    </alternativeName>
</protein>
<comment type="similarity">
    <text evidence="7">Belongs to the class I-like SAM-binding methyltransferase superfamily. TrmB family.</text>
</comment>
<dbReference type="EC" id="2.1.1.33" evidence="7"/>
<comment type="pathway">
    <text evidence="7">tRNA modification; N(7)-methylguanine-tRNA biosynthesis.</text>
</comment>
<feature type="binding site" evidence="7">
    <location>
        <position position="103"/>
    </location>
    <ligand>
        <name>S-adenosyl-L-methionine</name>
        <dbReference type="ChEBI" id="CHEBI:59789"/>
    </ligand>
</feature>
<feature type="binding site" evidence="7">
    <location>
        <position position="157"/>
    </location>
    <ligand>
        <name>substrate</name>
    </ligand>
</feature>
<feature type="binding site" evidence="7">
    <location>
        <position position="153"/>
    </location>
    <ligand>
        <name>S-adenosyl-L-methionine</name>
        <dbReference type="ChEBI" id="CHEBI:59789"/>
    </ligand>
</feature>
<dbReference type="PROSITE" id="PS51625">
    <property type="entry name" value="SAM_MT_TRMB"/>
    <property type="match status" value="1"/>
</dbReference>
<dbReference type="AlphaFoldDB" id="A0A084CM31"/>
<evidence type="ECO:0000256" key="3">
    <source>
        <dbReference type="ARBA" id="ARBA00022603"/>
    </source>
</evidence>
<dbReference type="InterPro" id="IPR003358">
    <property type="entry name" value="tRNA_(Gua-N-7)_MeTrfase_Trmb"/>
</dbReference>
<reference evidence="8 9" key="1">
    <citation type="submission" date="2014-03" db="EMBL/GenBank/DDBJ databases">
        <title>Selection and divergence in the genomes of co-occurring obligate luminous symbionts with specific hosts.</title>
        <authorList>
            <person name="Hendry T.A."/>
            <person name="de Wet J.R."/>
            <person name="Dunlap P.V."/>
        </authorList>
    </citation>
    <scope>NUCLEOTIDE SEQUENCE [LARGE SCALE GENOMIC DNA]</scope>
    <source>
        <strain evidence="8 9">Ppalp.1</strain>
    </source>
</reference>
<dbReference type="Pfam" id="PF02390">
    <property type="entry name" value="Methyltransf_4"/>
    <property type="match status" value="1"/>
</dbReference>
<comment type="caution">
    <text evidence="8">The sequence shown here is derived from an EMBL/GenBank/DDBJ whole genome shotgun (WGS) entry which is preliminary data.</text>
</comment>
<comment type="catalytic activity">
    <reaction evidence="1 7">
        <text>guanosine(46) in tRNA + S-adenosyl-L-methionine = N(7)-methylguanosine(46) in tRNA + S-adenosyl-L-homocysteine</text>
        <dbReference type="Rhea" id="RHEA:42708"/>
        <dbReference type="Rhea" id="RHEA-COMP:10188"/>
        <dbReference type="Rhea" id="RHEA-COMP:10189"/>
        <dbReference type="ChEBI" id="CHEBI:57856"/>
        <dbReference type="ChEBI" id="CHEBI:59789"/>
        <dbReference type="ChEBI" id="CHEBI:74269"/>
        <dbReference type="ChEBI" id="CHEBI:74480"/>
        <dbReference type="EC" id="2.1.1.33"/>
    </reaction>
</comment>
<feature type="binding site" evidence="7">
    <location>
        <position position="78"/>
    </location>
    <ligand>
        <name>S-adenosyl-L-methionine</name>
        <dbReference type="ChEBI" id="CHEBI:59789"/>
    </ligand>
</feature>
<dbReference type="STRING" id="1179155.CF67_09032"/>
<feature type="binding site" evidence="7">
    <location>
        <position position="130"/>
    </location>
    <ligand>
        <name>S-adenosyl-L-methionine</name>
        <dbReference type="ChEBI" id="CHEBI:59789"/>
    </ligand>
</feature>
<proteinExistence type="inferred from homology"/>
<dbReference type="UniPathway" id="UPA00989"/>
<name>A0A084CM31_9GAMM</name>
<dbReference type="PANTHER" id="PTHR23417">
    <property type="entry name" value="3-DEOXY-D-MANNO-OCTULOSONIC-ACID TRANSFERASE/TRNA GUANINE-N 7 - -METHYLTRANSFERASE"/>
    <property type="match status" value="1"/>
</dbReference>
<dbReference type="PANTHER" id="PTHR23417:SF14">
    <property type="entry name" value="PENTACOTRIPEPTIDE-REPEAT REGION OF PRORP DOMAIN-CONTAINING PROTEIN"/>
    <property type="match status" value="1"/>
</dbReference>
<gene>
    <name evidence="7 8" type="primary">trmB</name>
    <name evidence="8" type="ORF">CF67_09032</name>
</gene>
<dbReference type="InterPro" id="IPR029063">
    <property type="entry name" value="SAM-dependent_MTases_sf"/>
</dbReference>
<dbReference type="InterPro" id="IPR055361">
    <property type="entry name" value="tRNA_methyltr_TrmB_bact"/>
</dbReference>
<evidence type="ECO:0000256" key="7">
    <source>
        <dbReference type="HAMAP-Rule" id="MF_01057"/>
    </source>
</evidence>
<keyword evidence="5 7" id="KW-0949">S-adenosyl-L-methionine</keyword>
<comment type="caution">
    <text evidence="7">Lacks conserved residue(s) required for the propagation of feature annotation.</text>
</comment>
<organism evidence="8 9">
    <name type="scientific">Candidatus Photodesmus blepharonis</name>
    <dbReference type="NCBI Taxonomy" id="1179155"/>
    <lineage>
        <taxon>Bacteria</taxon>
        <taxon>Pseudomonadati</taxon>
        <taxon>Pseudomonadota</taxon>
        <taxon>Gammaproteobacteria</taxon>
        <taxon>Vibrionales</taxon>
        <taxon>Vibrionaceae</taxon>
        <taxon>Candidatus Photodesmus</taxon>
    </lineage>
</organism>
<dbReference type="Proteomes" id="UP000053784">
    <property type="component" value="Unassembled WGS sequence"/>
</dbReference>
<dbReference type="NCBIfam" id="TIGR00091">
    <property type="entry name" value="tRNA (guanosine(46)-N7)-methyltransferase TrmB"/>
    <property type="match status" value="1"/>
</dbReference>
<evidence type="ECO:0000313" key="9">
    <source>
        <dbReference type="Proteomes" id="UP000053784"/>
    </source>
</evidence>
<dbReference type="SUPFAM" id="SSF53335">
    <property type="entry name" value="S-adenosyl-L-methionine-dependent methyltransferases"/>
    <property type="match status" value="1"/>
</dbReference>
<evidence type="ECO:0000256" key="5">
    <source>
        <dbReference type="ARBA" id="ARBA00022691"/>
    </source>
</evidence>
<keyword evidence="9" id="KW-1185">Reference proteome</keyword>
<evidence type="ECO:0000256" key="1">
    <source>
        <dbReference type="ARBA" id="ARBA00000142"/>
    </source>
</evidence>
<dbReference type="GO" id="GO:0043527">
    <property type="term" value="C:tRNA methyltransferase complex"/>
    <property type="evidence" value="ECO:0007669"/>
    <property type="project" value="TreeGrafter"/>
</dbReference>
<accession>A0A084CM31</accession>
<feature type="binding site" evidence="7">
    <location>
        <begin position="227"/>
        <end position="230"/>
    </location>
    <ligand>
        <name>substrate</name>
    </ligand>
</feature>